<evidence type="ECO:0000256" key="1">
    <source>
        <dbReference type="SAM" id="MobiDB-lite"/>
    </source>
</evidence>
<dbReference type="EMBL" id="CP002831">
    <property type="protein sequence ID" value="AFC26255.1"/>
    <property type="molecule type" value="Genomic_DNA"/>
</dbReference>
<gene>
    <name evidence="2" type="ordered locus">SGRA_3531</name>
</gene>
<organism evidence="2 3">
    <name type="scientific">Saprospira grandis (strain Lewin)</name>
    <dbReference type="NCBI Taxonomy" id="984262"/>
    <lineage>
        <taxon>Bacteria</taxon>
        <taxon>Pseudomonadati</taxon>
        <taxon>Bacteroidota</taxon>
        <taxon>Saprospiria</taxon>
        <taxon>Saprospirales</taxon>
        <taxon>Saprospiraceae</taxon>
        <taxon>Saprospira</taxon>
    </lineage>
</organism>
<dbReference type="Proteomes" id="UP000007519">
    <property type="component" value="Chromosome"/>
</dbReference>
<dbReference type="KEGG" id="sgn:SGRA_3531"/>
<evidence type="ECO:0000313" key="2">
    <source>
        <dbReference type="EMBL" id="AFC26255.1"/>
    </source>
</evidence>
<dbReference type="STRING" id="984262.SGRA_3531"/>
<sequence>MLYFIVELSYFFKQILNSKKEKGFKPKNSAFRGGRAAADGLGACKGAAQRQTELFEQSEKSEGPSRPASPERARPPQAAGPKK</sequence>
<accession>H6L091</accession>
<reference evidence="2 3" key="1">
    <citation type="journal article" date="2012" name="Stand. Genomic Sci.">
        <title>Complete genome sequencing and analysis of Saprospira grandis str. Lewin, a predatory marine bacterium.</title>
        <authorList>
            <person name="Saw J.H."/>
            <person name="Yuryev A."/>
            <person name="Kanbe M."/>
            <person name="Hou S."/>
            <person name="Young A.G."/>
            <person name="Aizawa S."/>
            <person name="Alam M."/>
        </authorList>
    </citation>
    <scope>NUCLEOTIDE SEQUENCE [LARGE SCALE GENOMIC DNA]</scope>
    <source>
        <strain evidence="2 3">Lewin</strain>
    </source>
</reference>
<feature type="region of interest" description="Disordered" evidence="1">
    <location>
        <begin position="47"/>
        <end position="83"/>
    </location>
</feature>
<feature type="compositionally biased region" description="Basic and acidic residues" evidence="1">
    <location>
        <begin position="57"/>
        <end position="74"/>
    </location>
</feature>
<dbReference type="AlphaFoldDB" id="H6L091"/>
<evidence type="ECO:0000313" key="3">
    <source>
        <dbReference type="Proteomes" id="UP000007519"/>
    </source>
</evidence>
<protein>
    <submittedName>
        <fullName evidence="2">Uncharacterized protein</fullName>
    </submittedName>
</protein>
<keyword evidence="3" id="KW-1185">Reference proteome</keyword>
<name>H6L091_SAPGL</name>
<proteinExistence type="predicted"/>
<dbReference type="HOGENOM" id="CLU_2540662_0_0_10"/>